<evidence type="ECO:0000313" key="3">
    <source>
        <dbReference type="Proteomes" id="UP000740883"/>
    </source>
</evidence>
<keyword evidence="3" id="KW-1185">Reference proteome</keyword>
<sequence>MDPLSRRLNGLYLKVGVKVDEEQYTCNHLLFIDDLKLLAESDEVIKSMVEETKSFFITVGLEMDVEKSATNSKTCEKDARLRISHEGYKYLGITENRDRKNYD</sequence>
<comment type="caution">
    <text evidence="2">The sequence shown here is derived from an EMBL/GenBank/DDBJ whole genome shotgun (WGS) entry which is preliminary data.</text>
</comment>
<reference evidence="2 3" key="1">
    <citation type="journal article" date="2020" name="Genome Biol. Evol.">
        <title>Comparative genomics of strictly vertically transmitted, feminizing microsporidia endosymbionts of amphipod crustaceans.</title>
        <authorList>
            <person name="Cormier A."/>
            <person name="Chebbi M.A."/>
            <person name="Giraud I."/>
            <person name="Wattier R."/>
            <person name="Teixeira M."/>
            <person name="Gilbert C."/>
            <person name="Rigaud T."/>
            <person name="Cordaux R."/>
        </authorList>
    </citation>
    <scope>NUCLEOTIDE SEQUENCE [LARGE SCALE GENOMIC DNA]</scope>
    <source>
        <strain evidence="2 3">Ou3-Ou53</strain>
    </source>
</reference>
<dbReference type="PROSITE" id="PS50878">
    <property type="entry name" value="RT_POL"/>
    <property type="match status" value="1"/>
</dbReference>
<proteinExistence type="predicted"/>
<evidence type="ECO:0000259" key="1">
    <source>
        <dbReference type="PROSITE" id="PS50878"/>
    </source>
</evidence>
<dbReference type="AlphaFoldDB" id="A0A9P6GWV4"/>
<organism evidence="2 3">
    <name type="scientific">Nosema granulosis</name>
    <dbReference type="NCBI Taxonomy" id="83296"/>
    <lineage>
        <taxon>Eukaryota</taxon>
        <taxon>Fungi</taxon>
        <taxon>Fungi incertae sedis</taxon>
        <taxon>Microsporidia</taxon>
        <taxon>Nosematidae</taxon>
        <taxon>Nosema</taxon>
    </lineage>
</organism>
<name>A0A9P6GWV4_9MICR</name>
<dbReference type="Proteomes" id="UP000740883">
    <property type="component" value="Unassembled WGS sequence"/>
</dbReference>
<dbReference type="OrthoDB" id="2194416at2759"/>
<dbReference type="InterPro" id="IPR000477">
    <property type="entry name" value="RT_dom"/>
</dbReference>
<protein>
    <recommendedName>
        <fullName evidence="1">Reverse transcriptase domain-containing protein</fullName>
    </recommendedName>
</protein>
<evidence type="ECO:0000313" key="2">
    <source>
        <dbReference type="EMBL" id="KAF9761307.1"/>
    </source>
</evidence>
<dbReference type="EMBL" id="SBJO01000365">
    <property type="protein sequence ID" value="KAF9761307.1"/>
    <property type="molecule type" value="Genomic_DNA"/>
</dbReference>
<feature type="domain" description="Reverse transcriptase" evidence="1">
    <location>
        <begin position="1"/>
        <end position="95"/>
    </location>
</feature>
<gene>
    <name evidence="2" type="ORF">NGRA_2733</name>
</gene>
<accession>A0A9P6GWV4</accession>